<accession>A0A4Y2B908</accession>
<name>A0A4Y2B908_ARAVE</name>
<keyword evidence="2" id="KW-1185">Reference proteome</keyword>
<dbReference type="AlphaFoldDB" id="A0A4Y2B908"/>
<sequence length="177" mass="20448">MQAVSEANDQKQGKQLQEEARCQTRCELKTTPDREPSVPCFQIIPARDRMTSKDFVIIRPACVSRSFGRMGLNLPVSRLELQTPPTRLEVSSILVFSDNPQYPKIHLYHRYSRAEYPKTIQLPSHLFCYKITEKYLTFPITRAAERRNPNALSDFPDGKKHSTHPPHHVFIKHPLVP</sequence>
<gene>
    <name evidence="1" type="ORF">AVEN_81367_1</name>
</gene>
<proteinExistence type="predicted"/>
<comment type="caution">
    <text evidence="1">The sequence shown here is derived from an EMBL/GenBank/DDBJ whole genome shotgun (WGS) entry which is preliminary data.</text>
</comment>
<reference evidence="1 2" key="1">
    <citation type="journal article" date="2019" name="Sci. Rep.">
        <title>Orb-weaving spider Araneus ventricosus genome elucidates the spidroin gene catalogue.</title>
        <authorList>
            <person name="Kono N."/>
            <person name="Nakamura H."/>
            <person name="Ohtoshi R."/>
            <person name="Moran D.A.P."/>
            <person name="Shinohara A."/>
            <person name="Yoshida Y."/>
            <person name="Fujiwara M."/>
            <person name="Mori M."/>
            <person name="Tomita M."/>
            <person name="Arakawa K."/>
        </authorList>
    </citation>
    <scope>NUCLEOTIDE SEQUENCE [LARGE SCALE GENOMIC DNA]</scope>
</reference>
<evidence type="ECO:0000313" key="1">
    <source>
        <dbReference type="EMBL" id="GBL87766.1"/>
    </source>
</evidence>
<organism evidence="1 2">
    <name type="scientific">Araneus ventricosus</name>
    <name type="common">Orbweaver spider</name>
    <name type="synonym">Epeira ventricosa</name>
    <dbReference type="NCBI Taxonomy" id="182803"/>
    <lineage>
        <taxon>Eukaryota</taxon>
        <taxon>Metazoa</taxon>
        <taxon>Ecdysozoa</taxon>
        <taxon>Arthropoda</taxon>
        <taxon>Chelicerata</taxon>
        <taxon>Arachnida</taxon>
        <taxon>Araneae</taxon>
        <taxon>Araneomorphae</taxon>
        <taxon>Entelegynae</taxon>
        <taxon>Araneoidea</taxon>
        <taxon>Araneidae</taxon>
        <taxon>Araneus</taxon>
    </lineage>
</organism>
<dbReference type="EMBL" id="BGPR01000055">
    <property type="protein sequence ID" value="GBL87766.1"/>
    <property type="molecule type" value="Genomic_DNA"/>
</dbReference>
<protein>
    <submittedName>
        <fullName evidence="1">Uncharacterized protein</fullName>
    </submittedName>
</protein>
<dbReference type="Proteomes" id="UP000499080">
    <property type="component" value="Unassembled WGS sequence"/>
</dbReference>
<evidence type="ECO:0000313" key="2">
    <source>
        <dbReference type="Proteomes" id="UP000499080"/>
    </source>
</evidence>